<name>A0A852YX58_9ACTN</name>
<evidence type="ECO:0000256" key="1">
    <source>
        <dbReference type="ARBA" id="ARBA00022722"/>
    </source>
</evidence>
<keyword evidence="1" id="KW-0540">Nuclease</keyword>
<dbReference type="RefSeq" id="WP_179535643.1">
    <property type="nucleotide sequence ID" value="NZ_JACBYW010000004.1"/>
</dbReference>
<evidence type="ECO:0000259" key="4">
    <source>
        <dbReference type="SMART" id="SM00479"/>
    </source>
</evidence>
<dbReference type="Pfam" id="PF00929">
    <property type="entry name" value="RNase_T"/>
    <property type="match status" value="1"/>
</dbReference>
<dbReference type="Proteomes" id="UP000548304">
    <property type="component" value="Unassembled WGS sequence"/>
</dbReference>
<reference evidence="5 6" key="1">
    <citation type="submission" date="2020-07" db="EMBL/GenBank/DDBJ databases">
        <title>Genomic Encyclopedia of Type Strains, Phase III (KMG-III): the genomes of soil and plant-associated and newly described type strains.</title>
        <authorList>
            <person name="Whitman W."/>
        </authorList>
    </citation>
    <scope>NUCLEOTIDE SEQUENCE [LARGE SCALE GENOMIC DNA]</scope>
    <source>
        <strain evidence="5 6">CECT 8576</strain>
    </source>
</reference>
<organism evidence="5 6">
    <name type="scientific">Actinopolyspora biskrensis</name>
    <dbReference type="NCBI Taxonomy" id="1470178"/>
    <lineage>
        <taxon>Bacteria</taxon>
        <taxon>Bacillati</taxon>
        <taxon>Actinomycetota</taxon>
        <taxon>Actinomycetes</taxon>
        <taxon>Actinopolysporales</taxon>
        <taxon>Actinopolysporaceae</taxon>
        <taxon>Actinopolyspora</taxon>
    </lineage>
</organism>
<evidence type="ECO:0000313" key="6">
    <source>
        <dbReference type="Proteomes" id="UP000548304"/>
    </source>
</evidence>
<dbReference type="EMBL" id="JACBYW010000004">
    <property type="protein sequence ID" value="NYH79221.1"/>
    <property type="molecule type" value="Genomic_DNA"/>
</dbReference>
<dbReference type="SMART" id="SM00479">
    <property type="entry name" value="EXOIII"/>
    <property type="match status" value="1"/>
</dbReference>
<dbReference type="NCBIfam" id="NF005927">
    <property type="entry name" value="PRK07942.1"/>
    <property type="match status" value="1"/>
</dbReference>
<keyword evidence="6" id="KW-1185">Reference proteome</keyword>
<proteinExistence type="predicted"/>
<dbReference type="InterPro" id="IPR036397">
    <property type="entry name" value="RNaseH_sf"/>
</dbReference>
<sequence>MNDSATSWADGPLLALDLETTGTDTETDRIVTATLVSVTPGHPAECTSWLADPGIEIPAESTEVHGIDTEHARTHGRPVGTVVAEMTEALAAQWSPTTPLIAFNASFDLSLLDAESRRHLGSSLPLGGPVVDPLCMDRHVDRYRKGKRTLAALCEHHRVKAGEAHTSAGDAIAAARLAWRLAKSYPEQIGDVEPRALHEQQVEWYRSQTRGFAGYLEKQASKTDDEAEAERLRTRAAQVRLEAEGWPLRQPALPTTGAGV</sequence>
<evidence type="ECO:0000313" key="5">
    <source>
        <dbReference type="EMBL" id="NYH79221.1"/>
    </source>
</evidence>
<dbReference type="AlphaFoldDB" id="A0A852YX58"/>
<dbReference type="CDD" id="cd06127">
    <property type="entry name" value="DEDDh"/>
    <property type="match status" value="1"/>
</dbReference>
<dbReference type="Gene3D" id="3.30.420.10">
    <property type="entry name" value="Ribonuclease H-like superfamily/Ribonuclease H"/>
    <property type="match status" value="1"/>
</dbReference>
<dbReference type="SUPFAM" id="SSF53098">
    <property type="entry name" value="Ribonuclease H-like"/>
    <property type="match status" value="1"/>
</dbReference>
<dbReference type="EC" id="2.7.7.7" evidence="5"/>
<keyword evidence="3" id="KW-0269">Exonuclease</keyword>
<dbReference type="GO" id="GO:0003887">
    <property type="term" value="F:DNA-directed DNA polymerase activity"/>
    <property type="evidence" value="ECO:0007669"/>
    <property type="project" value="UniProtKB-EC"/>
</dbReference>
<comment type="caution">
    <text evidence="5">The sequence shown here is derived from an EMBL/GenBank/DDBJ whole genome shotgun (WGS) entry which is preliminary data.</text>
</comment>
<gene>
    <name evidence="5" type="ORF">FHR84_002555</name>
</gene>
<accession>A0A852YX58</accession>
<keyword evidence="2" id="KW-0378">Hydrolase</keyword>
<dbReference type="PANTHER" id="PTHR30231:SF4">
    <property type="entry name" value="PROTEIN NEN2"/>
    <property type="match status" value="1"/>
</dbReference>
<dbReference type="GO" id="GO:0005829">
    <property type="term" value="C:cytosol"/>
    <property type="evidence" value="ECO:0007669"/>
    <property type="project" value="TreeGrafter"/>
</dbReference>
<dbReference type="InterPro" id="IPR013520">
    <property type="entry name" value="Ribonucl_H"/>
</dbReference>
<evidence type="ECO:0000256" key="3">
    <source>
        <dbReference type="ARBA" id="ARBA00022839"/>
    </source>
</evidence>
<protein>
    <submittedName>
        <fullName evidence="5">DNA polymerase-3 subunit epsilon</fullName>
        <ecNumber evidence="5">2.7.7.7</ecNumber>
    </submittedName>
</protein>
<feature type="domain" description="Exonuclease" evidence="4">
    <location>
        <begin position="12"/>
        <end position="187"/>
    </location>
</feature>
<keyword evidence="5" id="KW-0548">Nucleotidyltransferase</keyword>
<evidence type="ECO:0000256" key="2">
    <source>
        <dbReference type="ARBA" id="ARBA00022801"/>
    </source>
</evidence>
<dbReference type="InterPro" id="IPR012337">
    <property type="entry name" value="RNaseH-like_sf"/>
</dbReference>
<dbReference type="GO" id="GO:0008408">
    <property type="term" value="F:3'-5' exonuclease activity"/>
    <property type="evidence" value="ECO:0007669"/>
    <property type="project" value="TreeGrafter"/>
</dbReference>
<keyword evidence="5" id="KW-0808">Transferase</keyword>
<dbReference type="GO" id="GO:0003676">
    <property type="term" value="F:nucleic acid binding"/>
    <property type="evidence" value="ECO:0007669"/>
    <property type="project" value="InterPro"/>
</dbReference>
<dbReference type="PANTHER" id="PTHR30231">
    <property type="entry name" value="DNA POLYMERASE III SUBUNIT EPSILON"/>
    <property type="match status" value="1"/>
</dbReference>